<keyword evidence="1" id="KW-0808">Transferase</keyword>
<accession>A0A2P2ILD1</accession>
<dbReference type="GO" id="GO:0008168">
    <property type="term" value="F:methyltransferase activity"/>
    <property type="evidence" value="ECO:0007669"/>
    <property type="project" value="UniProtKB-KW"/>
</dbReference>
<keyword evidence="1" id="KW-0489">Methyltransferase</keyword>
<protein>
    <submittedName>
        <fullName evidence="1">Ribulose-bisphosphate carboxylase-lysine N-methyltransferase</fullName>
    </submittedName>
</protein>
<dbReference type="AlphaFoldDB" id="A0A2P2ILD1"/>
<organism evidence="1">
    <name type="scientific">Rhizophora mucronata</name>
    <name type="common">Asiatic mangrove</name>
    <dbReference type="NCBI Taxonomy" id="61149"/>
    <lineage>
        <taxon>Eukaryota</taxon>
        <taxon>Viridiplantae</taxon>
        <taxon>Streptophyta</taxon>
        <taxon>Embryophyta</taxon>
        <taxon>Tracheophyta</taxon>
        <taxon>Spermatophyta</taxon>
        <taxon>Magnoliopsida</taxon>
        <taxon>eudicotyledons</taxon>
        <taxon>Gunneridae</taxon>
        <taxon>Pentapetalae</taxon>
        <taxon>rosids</taxon>
        <taxon>fabids</taxon>
        <taxon>Malpighiales</taxon>
        <taxon>Rhizophoraceae</taxon>
        <taxon>Rhizophora</taxon>
    </lineage>
</organism>
<dbReference type="GO" id="GO:0032259">
    <property type="term" value="P:methylation"/>
    <property type="evidence" value="ECO:0007669"/>
    <property type="project" value="UniProtKB-KW"/>
</dbReference>
<dbReference type="EMBL" id="GGEC01001573">
    <property type="protein sequence ID" value="MBW82056.1"/>
    <property type="molecule type" value="Transcribed_RNA"/>
</dbReference>
<sequence length="190" mass="21349">MQGIALRIQKRCHYKSQDSMLRACSHHSRGSGKLSDFAKDVDGPFTLLHITPPTKEHLNDITRSTHCQNSYHQHWPVSNWWGEIPQASSSAPSGRAYSAVHFDNSFCTKLSPASHALITEKTIFLTRSLYRRASTTSQPEFSLSAISLSPRFSIISLKVDWRSSRTSISLPSLDCVIVLGCQLGFRAFRR</sequence>
<proteinExistence type="predicted"/>
<evidence type="ECO:0000313" key="1">
    <source>
        <dbReference type="EMBL" id="MBW82056.1"/>
    </source>
</evidence>
<name>A0A2P2ILD1_RHIMU</name>
<reference evidence="1" key="1">
    <citation type="submission" date="2018-02" db="EMBL/GenBank/DDBJ databases">
        <title>Rhizophora mucronata_Transcriptome.</title>
        <authorList>
            <person name="Meera S.P."/>
            <person name="Sreeshan A."/>
            <person name="Augustine A."/>
        </authorList>
    </citation>
    <scope>NUCLEOTIDE SEQUENCE</scope>
    <source>
        <tissue evidence="1">Leaf</tissue>
    </source>
</reference>